<organism evidence="1 2">
    <name type="scientific">Sphingobacterium litopenaei</name>
    <dbReference type="NCBI Taxonomy" id="2763500"/>
    <lineage>
        <taxon>Bacteria</taxon>
        <taxon>Pseudomonadati</taxon>
        <taxon>Bacteroidota</taxon>
        <taxon>Sphingobacteriia</taxon>
        <taxon>Sphingobacteriales</taxon>
        <taxon>Sphingobacteriaceae</taxon>
        <taxon>Sphingobacterium</taxon>
    </lineage>
</organism>
<dbReference type="PROSITE" id="PS51257">
    <property type="entry name" value="PROKAR_LIPOPROTEIN"/>
    <property type="match status" value="1"/>
</dbReference>
<reference evidence="1 2" key="1">
    <citation type="submission" date="2020-08" db="EMBL/GenBank/DDBJ databases">
        <title>Sphingobacterium sp. DN04309 isolated from aquaculture water.</title>
        <authorList>
            <person name="Zhang M."/>
        </authorList>
    </citation>
    <scope>NUCLEOTIDE SEQUENCE [LARGE SCALE GENOMIC DNA]</scope>
    <source>
        <strain evidence="1 2">DN04309</strain>
    </source>
</reference>
<proteinExistence type="predicted"/>
<dbReference type="EMBL" id="JACOIJ010000005">
    <property type="protein sequence ID" value="MBD1428861.1"/>
    <property type="molecule type" value="Genomic_DNA"/>
</dbReference>
<keyword evidence="2" id="KW-1185">Reference proteome</keyword>
<dbReference type="RefSeq" id="WP_190301604.1">
    <property type="nucleotide sequence ID" value="NZ_JACOIJ010000005.1"/>
</dbReference>
<protein>
    <submittedName>
        <fullName evidence="1">Uncharacterized protein</fullName>
    </submittedName>
</protein>
<name>A0ABR7YC39_9SPHI</name>
<sequence>MKKLIQLFGIGTLVFSSISCSNDTVQEPIFSPSGDALRDLFASNLESITQHDTFDAEDNFVFTSAKGVKVFINGSCLKKQNGDPVVGEVDFSYIEIFDRGTMLVTNKPTVGIQAGEPKLLTSGGEFLVKVTQNGEELISDCGYSIHAPTSITGGTDQDMEAFAGNIDANGNLSWENITQTVETWTGFNQAINADAYNVFLNNFDWFNFDKFVDLGQGFTTITFQTPAGFNNSNSYIFMATKTRPNSLAYANTRMPIGAEVYYILVTEQNGGFKYAVKPVTSITANSTVAFNLAELQNGTIQQVIDAINDLP</sequence>
<evidence type="ECO:0000313" key="2">
    <source>
        <dbReference type="Proteomes" id="UP000651271"/>
    </source>
</evidence>
<comment type="caution">
    <text evidence="1">The sequence shown here is derived from an EMBL/GenBank/DDBJ whole genome shotgun (WGS) entry which is preliminary data.</text>
</comment>
<dbReference type="Proteomes" id="UP000651271">
    <property type="component" value="Unassembled WGS sequence"/>
</dbReference>
<gene>
    <name evidence="1" type="ORF">H8B04_04635</name>
</gene>
<evidence type="ECO:0000313" key="1">
    <source>
        <dbReference type="EMBL" id="MBD1428861.1"/>
    </source>
</evidence>
<accession>A0ABR7YC39</accession>